<feature type="compositionally biased region" description="Basic residues" evidence="1">
    <location>
        <begin position="136"/>
        <end position="150"/>
    </location>
</feature>
<feature type="compositionally biased region" description="Low complexity" evidence="1">
    <location>
        <begin position="71"/>
        <end position="81"/>
    </location>
</feature>
<name>A0ABC9EC99_9POAL</name>
<feature type="compositionally biased region" description="Pro residues" evidence="1">
    <location>
        <begin position="82"/>
        <end position="92"/>
    </location>
</feature>
<organism evidence="2 3">
    <name type="scientific">Urochloa decumbens</name>
    <dbReference type="NCBI Taxonomy" id="240449"/>
    <lineage>
        <taxon>Eukaryota</taxon>
        <taxon>Viridiplantae</taxon>
        <taxon>Streptophyta</taxon>
        <taxon>Embryophyta</taxon>
        <taxon>Tracheophyta</taxon>
        <taxon>Spermatophyta</taxon>
        <taxon>Magnoliopsida</taxon>
        <taxon>Liliopsida</taxon>
        <taxon>Poales</taxon>
        <taxon>Poaceae</taxon>
        <taxon>PACMAD clade</taxon>
        <taxon>Panicoideae</taxon>
        <taxon>Panicodae</taxon>
        <taxon>Paniceae</taxon>
        <taxon>Melinidinae</taxon>
        <taxon>Urochloa</taxon>
    </lineage>
</organism>
<feature type="region of interest" description="Disordered" evidence="1">
    <location>
        <begin position="58"/>
        <end position="226"/>
    </location>
</feature>
<protein>
    <submittedName>
        <fullName evidence="2">Uncharacterized protein</fullName>
    </submittedName>
</protein>
<keyword evidence="3" id="KW-1185">Reference proteome</keyword>
<gene>
    <name evidence="2" type="ORF">URODEC1_LOCUS93972</name>
</gene>
<evidence type="ECO:0000256" key="1">
    <source>
        <dbReference type="SAM" id="MobiDB-lite"/>
    </source>
</evidence>
<evidence type="ECO:0000313" key="3">
    <source>
        <dbReference type="Proteomes" id="UP001497457"/>
    </source>
</evidence>
<dbReference type="AlphaFoldDB" id="A0ABC9EC99"/>
<accession>A0ABC9EC99</accession>
<feature type="compositionally biased region" description="Low complexity" evidence="1">
    <location>
        <begin position="111"/>
        <end position="124"/>
    </location>
</feature>
<dbReference type="Proteomes" id="UP001497457">
    <property type="component" value="Chromosome 36b"/>
</dbReference>
<sequence>MGCYPPLEKIVYKALGKCNGRDRWKKERLDYALAYPPTEIHYVRPVARTVTFASNNSVYVIPPSPPPPTQPQQQQEQQKQSPPEPPQQPQTPPQQHEPEQHHDAPQPQPEQPAEAAEPPAQTQDAPPPTEPEPKPKPPKGPKRGKKKNSGRVRFGPEPPPPQQQEEEEEPQQQEEHEHAQGPAGDSGDVHNQQGPHGAAAAPAPPPPRPAQEQGRGYLLRYTPSPLPRWEATPRRHEYFSGEYRSYYPTPVREGIYRIATDANRLTTIFSEENPNACTIV</sequence>
<proteinExistence type="predicted"/>
<reference evidence="2" key="1">
    <citation type="submission" date="2024-10" db="EMBL/GenBank/DDBJ databases">
        <authorList>
            <person name="Ryan C."/>
        </authorList>
    </citation>
    <scope>NUCLEOTIDE SEQUENCE [LARGE SCALE GENOMIC DNA]</scope>
</reference>
<evidence type="ECO:0000313" key="2">
    <source>
        <dbReference type="EMBL" id="CAL5054724.1"/>
    </source>
</evidence>
<dbReference type="EMBL" id="OZ075146">
    <property type="protein sequence ID" value="CAL5054724.1"/>
    <property type="molecule type" value="Genomic_DNA"/>
</dbReference>